<dbReference type="PROSITE" id="PS00941">
    <property type="entry name" value="CARBOXYLESTERASE_B_2"/>
    <property type="match status" value="1"/>
</dbReference>
<keyword evidence="6" id="KW-0732">Signal</keyword>
<evidence type="ECO:0000313" key="8">
    <source>
        <dbReference type="EnsemblMetazoa" id="AMAM000442-PA"/>
    </source>
</evidence>
<dbReference type="AlphaFoldDB" id="A0A182S669"/>
<evidence type="ECO:0000313" key="9">
    <source>
        <dbReference type="Proteomes" id="UP000075901"/>
    </source>
</evidence>
<dbReference type="Gene3D" id="3.40.50.1820">
    <property type="entry name" value="alpha/beta hydrolase"/>
    <property type="match status" value="1"/>
</dbReference>
<evidence type="ECO:0000256" key="3">
    <source>
        <dbReference type="ARBA" id="ARBA00022801"/>
    </source>
</evidence>
<dbReference type="PANTHER" id="PTHR43142:SF1">
    <property type="entry name" value="CARBOXYLIC ESTER HYDROLASE"/>
    <property type="match status" value="1"/>
</dbReference>
<keyword evidence="4" id="KW-0325">Glycoprotein</keyword>
<evidence type="ECO:0000256" key="4">
    <source>
        <dbReference type="ARBA" id="ARBA00023180"/>
    </source>
</evidence>
<feature type="signal peptide" evidence="6">
    <location>
        <begin position="1"/>
        <end position="25"/>
    </location>
</feature>
<protein>
    <recommendedName>
        <fullName evidence="5">carboxylesterase</fullName>
        <ecNumber evidence="5">3.1.1.1</ecNumber>
    </recommendedName>
</protein>
<dbReference type="EnsemblMetazoa" id="AMAM000442-RA">
    <property type="protein sequence ID" value="AMAM000442-PA"/>
    <property type="gene ID" value="AMAM000442"/>
</dbReference>
<evidence type="ECO:0000256" key="6">
    <source>
        <dbReference type="SAM" id="SignalP"/>
    </source>
</evidence>
<evidence type="ECO:0000256" key="2">
    <source>
        <dbReference type="ARBA" id="ARBA00022487"/>
    </source>
</evidence>
<organism evidence="8 9">
    <name type="scientific">Anopheles maculatus</name>
    <dbReference type="NCBI Taxonomy" id="74869"/>
    <lineage>
        <taxon>Eukaryota</taxon>
        <taxon>Metazoa</taxon>
        <taxon>Ecdysozoa</taxon>
        <taxon>Arthropoda</taxon>
        <taxon>Hexapoda</taxon>
        <taxon>Insecta</taxon>
        <taxon>Pterygota</taxon>
        <taxon>Neoptera</taxon>
        <taxon>Endopterygota</taxon>
        <taxon>Diptera</taxon>
        <taxon>Nematocera</taxon>
        <taxon>Culicoidea</taxon>
        <taxon>Culicidae</taxon>
        <taxon>Anophelinae</taxon>
        <taxon>Anopheles</taxon>
        <taxon>Anopheles maculatus group</taxon>
    </lineage>
</organism>
<evidence type="ECO:0000256" key="1">
    <source>
        <dbReference type="ARBA" id="ARBA00005964"/>
    </source>
</evidence>
<feature type="chain" id="PRO_5008135526" description="carboxylesterase" evidence="6">
    <location>
        <begin position="26"/>
        <end position="154"/>
    </location>
</feature>
<evidence type="ECO:0000259" key="7">
    <source>
        <dbReference type="Pfam" id="PF00135"/>
    </source>
</evidence>
<dbReference type="Proteomes" id="UP000075901">
    <property type="component" value="Unassembled WGS sequence"/>
</dbReference>
<proteinExistence type="inferred from homology"/>
<accession>A0A182S669</accession>
<name>A0A182S669_9DIPT</name>
<dbReference type="Pfam" id="PF00135">
    <property type="entry name" value="COesterase"/>
    <property type="match status" value="1"/>
</dbReference>
<dbReference type="PANTHER" id="PTHR43142">
    <property type="entry name" value="CARBOXYLIC ESTER HYDROLASE"/>
    <property type="match status" value="1"/>
</dbReference>
<reference evidence="9" key="1">
    <citation type="submission" date="2013-09" db="EMBL/GenBank/DDBJ databases">
        <title>The Genome Sequence of Anopheles maculatus species B.</title>
        <authorList>
            <consortium name="The Broad Institute Genomics Platform"/>
            <person name="Neafsey D.E."/>
            <person name="Besansky N."/>
            <person name="Howell P."/>
            <person name="Walton C."/>
            <person name="Young S.K."/>
            <person name="Zeng Q."/>
            <person name="Gargeya S."/>
            <person name="Fitzgerald M."/>
            <person name="Haas B."/>
            <person name="Abouelleil A."/>
            <person name="Allen A.W."/>
            <person name="Alvarado L."/>
            <person name="Arachchi H.M."/>
            <person name="Berlin A.M."/>
            <person name="Chapman S.B."/>
            <person name="Gainer-Dewar J."/>
            <person name="Goldberg J."/>
            <person name="Griggs A."/>
            <person name="Gujja S."/>
            <person name="Hansen M."/>
            <person name="Howarth C."/>
            <person name="Imamovic A."/>
            <person name="Ireland A."/>
            <person name="Larimer J."/>
            <person name="McCowan C."/>
            <person name="Murphy C."/>
            <person name="Pearson M."/>
            <person name="Poon T.W."/>
            <person name="Priest M."/>
            <person name="Roberts A."/>
            <person name="Saif S."/>
            <person name="Shea T."/>
            <person name="Sisk P."/>
            <person name="Sykes S."/>
            <person name="Wortman J."/>
            <person name="Nusbaum C."/>
            <person name="Birren B."/>
        </authorList>
    </citation>
    <scope>NUCLEOTIDE SEQUENCE [LARGE SCALE GENOMIC DNA]</scope>
    <source>
        <strain evidence="9">maculatus3</strain>
    </source>
</reference>
<dbReference type="InterPro" id="IPR019819">
    <property type="entry name" value="Carboxylesterase_B_CS"/>
</dbReference>
<dbReference type="InterPro" id="IPR029058">
    <property type="entry name" value="AB_hydrolase_fold"/>
</dbReference>
<keyword evidence="2" id="KW-0719">Serine esterase</keyword>
<dbReference type="SUPFAM" id="SSF53474">
    <property type="entry name" value="alpha/beta-Hydrolases"/>
    <property type="match status" value="1"/>
</dbReference>
<dbReference type="EC" id="3.1.1.1" evidence="5"/>
<comment type="similarity">
    <text evidence="1">Belongs to the type-B carboxylesterase/lipase family.</text>
</comment>
<feature type="domain" description="Carboxylesterase type B" evidence="7">
    <location>
        <begin position="29"/>
        <end position="119"/>
    </location>
</feature>
<dbReference type="InterPro" id="IPR002018">
    <property type="entry name" value="CarbesteraseB"/>
</dbReference>
<sequence length="154" mass="16903">MHVQWVSIGLLSVCLVLLLSDCVSSQQNSPIVVIDGLGTVQGTRGRTAWTDREIYKFYNIRYAEAPIGQQRFRNPVAVKPWSGVFNAVFPGKPCPQAGLNSTSDSAAEDCLTLSVYTQNVSHTTMSHDVNAVQRHYSFSELSLFGVGLVLCTHK</sequence>
<dbReference type="GO" id="GO:0106435">
    <property type="term" value="F:carboxylesterase activity"/>
    <property type="evidence" value="ECO:0007669"/>
    <property type="project" value="UniProtKB-EC"/>
</dbReference>
<evidence type="ECO:0000256" key="5">
    <source>
        <dbReference type="ARBA" id="ARBA00039155"/>
    </source>
</evidence>
<keyword evidence="9" id="KW-1185">Reference proteome</keyword>
<dbReference type="VEuPathDB" id="VectorBase:AMAM000442"/>
<reference evidence="8" key="2">
    <citation type="submission" date="2020-05" db="UniProtKB">
        <authorList>
            <consortium name="EnsemblMetazoa"/>
        </authorList>
    </citation>
    <scope>IDENTIFICATION</scope>
    <source>
        <strain evidence="8">maculatus3</strain>
    </source>
</reference>
<keyword evidence="3" id="KW-0378">Hydrolase</keyword>